<comment type="caution">
    <text evidence="3">The sequence shown here is derived from an EMBL/GenBank/DDBJ whole genome shotgun (WGS) entry which is preliminary data.</text>
</comment>
<reference evidence="4" key="1">
    <citation type="submission" date="2023-07" db="EMBL/GenBank/DDBJ databases">
        <title>Genome sequencing of Purple Non-Sulfur Bacteria from various extreme environments.</title>
        <authorList>
            <person name="Mayer M."/>
        </authorList>
    </citation>
    <scope>NUCLEOTIDE SEQUENCE [LARGE SCALE GENOMIC DNA]</scope>
    <source>
        <strain evidence="4">DSM 17935</strain>
    </source>
</reference>
<organism evidence="3 4">
    <name type="scientific">Rhodobium gokarnense</name>
    <dbReference type="NCBI Taxonomy" id="364296"/>
    <lineage>
        <taxon>Bacteria</taxon>
        <taxon>Pseudomonadati</taxon>
        <taxon>Pseudomonadota</taxon>
        <taxon>Alphaproteobacteria</taxon>
        <taxon>Hyphomicrobiales</taxon>
        <taxon>Rhodobiaceae</taxon>
        <taxon>Rhodobium</taxon>
    </lineage>
</organism>
<accession>A0ABT3HGA2</accession>
<dbReference type="InterPro" id="IPR050259">
    <property type="entry name" value="SDR"/>
</dbReference>
<protein>
    <submittedName>
        <fullName evidence="3">NAD(P)-dependent dehydrogenase (Short-subunit alcohol dehydrogenase family)</fullName>
    </submittedName>
</protein>
<dbReference type="PANTHER" id="PTHR42879:SF2">
    <property type="entry name" value="3-OXOACYL-[ACYL-CARRIER-PROTEIN] REDUCTASE FABG"/>
    <property type="match status" value="1"/>
</dbReference>
<dbReference type="PANTHER" id="PTHR42879">
    <property type="entry name" value="3-OXOACYL-(ACYL-CARRIER-PROTEIN) REDUCTASE"/>
    <property type="match status" value="1"/>
</dbReference>
<evidence type="ECO:0000256" key="1">
    <source>
        <dbReference type="ARBA" id="ARBA00006484"/>
    </source>
</evidence>
<dbReference type="RefSeq" id="WP_264603007.1">
    <property type="nucleotide sequence ID" value="NZ_JAOQNS010000012.1"/>
</dbReference>
<dbReference type="Pfam" id="PF00106">
    <property type="entry name" value="adh_short"/>
    <property type="match status" value="1"/>
</dbReference>
<dbReference type="InterPro" id="IPR002347">
    <property type="entry name" value="SDR_fam"/>
</dbReference>
<evidence type="ECO:0000256" key="2">
    <source>
        <dbReference type="RuleBase" id="RU000363"/>
    </source>
</evidence>
<dbReference type="EMBL" id="JAOQNS010000012">
    <property type="protein sequence ID" value="MCW2309427.1"/>
    <property type="molecule type" value="Genomic_DNA"/>
</dbReference>
<keyword evidence="4" id="KW-1185">Reference proteome</keyword>
<dbReference type="InterPro" id="IPR020904">
    <property type="entry name" value="Sc_DH/Rdtase_CS"/>
</dbReference>
<dbReference type="PROSITE" id="PS00061">
    <property type="entry name" value="ADH_SHORT"/>
    <property type="match status" value="1"/>
</dbReference>
<dbReference type="PRINTS" id="PR00081">
    <property type="entry name" value="GDHRDH"/>
</dbReference>
<dbReference type="SUPFAM" id="SSF51735">
    <property type="entry name" value="NAD(P)-binding Rossmann-fold domains"/>
    <property type="match status" value="1"/>
</dbReference>
<dbReference type="PRINTS" id="PR00080">
    <property type="entry name" value="SDRFAMILY"/>
</dbReference>
<dbReference type="Gene3D" id="3.40.50.720">
    <property type="entry name" value="NAD(P)-binding Rossmann-like Domain"/>
    <property type="match status" value="1"/>
</dbReference>
<comment type="similarity">
    <text evidence="1 2">Belongs to the short-chain dehydrogenases/reductases (SDR) family.</text>
</comment>
<evidence type="ECO:0000313" key="4">
    <source>
        <dbReference type="Proteomes" id="UP001209755"/>
    </source>
</evidence>
<sequence length="260" mass="27409">MKGPQMKNLLDGKTAIVTGASKGIGLAIAELFAEEGANVVLTARGKERLDKAVEGIRAKGAKAIGIIADSADPAAPARVFKEAISAYGQVDILVNNAGSGDMVAIEEASDEHFAKIMELNLVGPFRYCREAVKHFMPRNEGRIINVSSVNGTLPICGVAYTSTKGGLNTMTKNIAIRLSGTRIRCNAIAPGVTDTDAARAWAAGEQEGGDVMLEFSDKYTNTTVPMTEPRDQAYAALYLASEMGKAVTGQVIQVDNGAFL</sequence>
<dbReference type="InterPro" id="IPR036291">
    <property type="entry name" value="NAD(P)-bd_dom_sf"/>
</dbReference>
<gene>
    <name evidence="3" type="ORF">M2319_003781</name>
</gene>
<dbReference type="Proteomes" id="UP001209755">
    <property type="component" value="Unassembled WGS sequence"/>
</dbReference>
<name>A0ABT3HGA2_9HYPH</name>
<proteinExistence type="inferred from homology"/>
<evidence type="ECO:0000313" key="3">
    <source>
        <dbReference type="EMBL" id="MCW2309427.1"/>
    </source>
</evidence>
<dbReference type="CDD" id="cd05233">
    <property type="entry name" value="SDR_c"/>
    <property type="match status" value="1"/>
</dbReference>